<dbReference type="RefSeq" id="WP_169351962.1">
    <property type="nucleotide sequence ID" value="NZ_JABBJJ010000482.1"/>
</dbReference>
<feature type="domain" description="Glycoside hydrolase family 19 catalytic" evidence="5">
    <location>
        <begin position="25"/>
        <end position="221"/>
    </location>
</feature>
<sequence length="221" mass="23532">RDSGGGGGGNGLSAILSEATFNAMFPYRNPFYTYSGLLNAAAKFPQFAAAGDTDTRKREVAAFLANVAHETGFLVHIEEINKQVMCQNWSGDPDCNYCPPGKMYFGRGPIQLSWSGNYCQASKGLGLGVRLLNEPELVARDASISWGTALWFWMTQTGAQGSTSTPHGCIVNNQGFGCTIRAINGALECNGGNPAQVQSRVNNYLDFTNRLGVSPGGNTGC</sequence>
<dbReference type="GO" id="GO:0006032">
    <property type="term" value="P:chitin catabolic process"/>
    <property type="evidence" value="ECO:0007669"/>
    <property type="project" value="InterPro"/>
</dbReference>
<evidence type="ECO:0000313" key="7">
    <source>
        <dbReference type="Proteomes" id="UP000518300"/>
    </source>
</evidence>
<dbReference type="GO" id="GO:0004568">
    <property type="term" value="F:chitinase activity"/>
    <property type="evidence" value="ECO:0007669"/>
    <property type="project" value="InterPro"/>
</dbReference>
<evidence type="ECO:0000256" key="3">
    <source>
        <dbReference type="PIRSR" id="PIRSR001060-1"/>
    </source>
</evidence>
<dbReference type="Proteomes" id="UP000518300">
    <property type="component" value="Unassembled WGS sequence"/>
</dbReference>
<proteinExistence type="predicted"/>
<evidence type="ECO:0000256" key="4">
    <source>
        <dbReference type="PIRSR" id="PIRSR001060-2"/>
    </source>
</evidence>
<dbReference type="GO" id="GO:0016998">
    <property type="term" value="P:cell wall macromolecule catabolic process"/>
    <property type="evidence" value="ECO:0007669"/>
    <property type="project" value="InterPro"/>
</dbReference>
<evidence type="ECO:0000313" key="6">
    <source>
        <dbReference type="EMBL" id="NMO22838.1"/>
    </source>
</evidence>
<comment type="caution">
    <text evidence="6">The sequence shown here is derived from an EMBL/GenBank/DDBJ whole genome shotgun (WGS) entry which is preliminary data.</text>
</comment>
<evidence type="ECO:0000259" key="5">
    <source>
        <dbReference type="Pfam" id="PF00182"/>
    </source>
</evidence>
<dbReference type="GO" id="GO:0050832">
    <property type="term" value="P:defense response to fungus"/>
    <property type="evidence" value="ECO:0007669"/>
    <property type="project" value="UniProtKB-ARBA"/>
</dbReference>
<dbReference type="EMBL" id="JABBJJ010000482">
    <property type="protein sequence ID" value="NMO22838.1"/>
    <property type="molecule type" value="Genomic_DNA"/>
</dbReference>
<dbReference type="PANTHER" id="PTHR22595">
    <property type="entry name" value="CHITINASE-RELATED"/>
    <property type="match status" value="1"/>
</dbReference>
<keyword evidence="1" id="KW-0611">Plant defense</keyword>
<evidence type="ECO:0000256" key="1">
    <source>
        <dbReference type="ARBA" id="ARBA00022821"/>
    </source>
</evidence>
<name>A0A848LXF3_9BACT</name>
<dbReference type="Gene3D" id="3.30.20.10">
    <property type="entry name" value="Endochitinase, domain 2"/>
    <property type="match status" value="1"/>
</dbReference>
<feature type="disulfide bond" evidence="4">
    <location>
        <begin position="86"/>
        <end position="98"/>
    </location>
</feature>
<dbReference type="AlphaFoldDB" id="A0A848LXF3"/>
<dbReference type="PIRSF" id="PIRSF001060">
    <property type="entry name" value="Endochitinase"/>
    <property type="match status" value="1"/>
</dbReference>
<keyword evidence="2 4" id="KW-1015">Disulfide bond</keyword>
<dbReference type="InterPro" id="IPR023346">
    <property type="entry name" value="Lysozyme-like_dom_sf"/>
</dbReference>
<organism evidence="6 7">
    <name type="scientific">Pyxidicoccus fallax</name>
    <dbReference type="NCBI Taxonomy" id="394095"/>
    <lineage>
        <taxon>Bacteria</taxon>
        <taxon>Pseudomonadati</taxon>
        <taxon>Myxococcota</taxon>
        <taxon>Myxococcia</taxon>
        <taxon>Myxococcales</taxon>
        <taxon>Cystobacterineae</taxon>
        <taxon>Myxococcaceae</taxon>
        <taxon>Pyxidicoccus</taxon>
    </lineage>
</organism>
<accession>A0A848LXF3</accession>
<dbReference type="PANTHER" id="PTHR22595:SF79">
    <property type="entry name" value="CHITINASE 12"/>
    <property type="match status" value="1"/>
</dbReference>
<feature type="non-terminal residue" evidence="6">
    <location>
        <position position="1"/>
    </location>
</feature>
<feature type="active site" description="Proton donor" evidence="3">
    <location>
        <position position="70"/>
    </location>
</feature>
<dbReference type="Gene3D" id="1.10.530.10">
    <property type="match status" value="1"/>
</dbReference>
<keyword evidence="7" id="KW-1185">Reference proteome</keyword>
<dbReference type="CDD" id="cd00325">
    <property type="entry name" value="chitinase_GH19"/>
    <property type="match status" value="1"/>
</dbReference>
<dbReference type="Pfam" id="PF00182">
    <property type="entry name" value="Glyco_hydro_19"/>
    <property type="match status" value="1"/>
</dbReference>
<dbReference type="InterPro" id="IPR000726">
    <property type="entry name" value="Glyco_hydro_19_cat"/>
</dbReference>
<evidence type="ECO:0000256" key="2">
    <source>
        <dbReference type="ARBA" id="ARBA00023157"/>
    </source>
</evidence>
<feature type="disulfide bond" evidence="4">
    <location>
        <begin position="189"/>
        <end position="221"/>
    </location>
</feature>
<dbReference type="GO" id="GO:0005975">
    <property type="term" value="P:carbohydrate metabolic process"/>
    <property type="evidence" value="ECO:0007669"/>
    <property type="project" value="InterPro"/>
</dbReference>
<protein>
    <submittedName>
        <fullName evidence="6">Chitinase</fullName>
    </submittedName>
</protein>
<reference evidence="6 7" key="1">
    <citation type="submission" date="2020-04" db="EMBL/GenBank/DDBJ databases">
        <title>Draft genome of Pyxidicoccus fallax type strain.</title>
        <authorList>
            <person name="Whitworth D.E."/>
        </authorList>
    </citation>
    <scope>NUCLEOTIDE SEQUENCE [LARGE SCALE GENOMIC DNA]</scope>
    <source>
        <strain evidence="6 7">DSM 14698</strain>
    </source>
</reference>
<gene>
    <name evidence="6" type="ORF">HG543_49475</name>
</gene>
<dbReference type="SUPFAM" id="SSF53955">
    <property type="entry name" value="Lysozyme-like"/>
    <property type="match status" value="1"/>
</dbReference>
<dbReference type="InterPro" id="IPR016283">
    <property type="entry name" value="Glyco_hydro_19"/>
</dbReference>